<feature type="domain" description="Rhodanese" evidence="4">
    <location>
        <begin position="188"/>
        <end position="304"/>
    </location>
</feature>
<dbReference type="SUPFAM" id="SSF52821">
    <property type="entry name" value="Rhodanese/Cell cycle control phosphatase"/>
    <property type="match status" value="2"/>
</dbReference>
<dbReference type="PROSITE" id="PS50206">
    <property type="entry name" value="RHODANESE_3"/>
    <property type="match status" value="2"/>
</dbReference>
<dbReference type="Gene3D" id="3.40.250.10">
    <property type="entry name" value="Rhodanese-like domain"/>
    <property type="match status" value="2"/>
</dbReference>
<sequence>MKYHLLLAAGGLAFAGPALAMHPSPLVEADWLEEQLGNDDLVVLDVRSSIDDGGDRDAFEAARIPGSRYSSYTDDGWREERDGVAGLMPAVDDLKTLIGGLGIDNGDTVVVVSAGTGPTDFGSAARVYWTFKALGHDEVTVLNGGFAGWEAQGHEIASGAAEPPMAADFEGDLREALLATTEDVEAAREAGEQLVDARPPAFFAGETQSPAARVPGTIPGSVNLPHDGALVERDGAYYLEPETLKANIEALGLDPEAPTVAFCNTGHWAASGWFQLSEVGGMDNATMYDGSMAAWTRDDARPIQLAERGTVTVGDLAE</sequence>
<dbReference type="EMBL" id="FNES01000007">
    <property type="protein sequence ID" value="SDJ73646.1"/>
    <property type="molecule type" value="Genomic_DNA"/>
</dbReference>
<evidence type="ECO:0000256" key="1">
    <source>
        <dbReference type="ARBA" id="ARBA00022679"/>
    </source>
</evidence>
<proteinExistence type="predicted"/>
<dbReference type="PANTHER" id="PTHR11364:SF27">
    <property type="entry name" value="SULFURTRANSFERASE"/>
    <property type="match status" value="1"/>
</dbReference>
<name>A0A1G8W699_9GAMM</name>
<dbReference type="CDD" id="cd01449">
    <property type="entry name" value="TST_Repeat_2"/>
    <property type="match status" value="1"/>
</dbReference>
<dbReference type="STRING" id="376427.SAMN04487954_107165"/>
<evidence type="ECO:0000313" key="5">
    <source>
        <dbReference type="EMBL" id="SDJ73646.1"/>
    </source>
</evidence>
<dbReference type="RefSeq" id="WP_089685859.1">
    <property type="nucleotide sequence ID" value="NZ_FNES01000007.1"/>
</dbReference>
<evidence type="ECO:0000256" key="3">
    <source>
        <dbReference type="SAM" id="SignalP"/>
    </source>
</evidence>
<dbReference type="AlphaFoldDB" id="A0A1G8W699"/>
<dbReference type="GO" id="GO:0004792">
    <property type="term" value="F:thiosulfate-cyanide sulfurtransferase activity"/>
    <property type="evidence" value="ECO:0007669"/>
    <property type="project" value="TreeGrafter"/>
</dbReference>
<dbReference type="Pfam" id="PF00581">
    <property type="entry name" value="Rhodanese"/>
    <property type="match status" value="2"/>
</dbReference>
<keyword evidence="2" id="KW-0677">Repeat</keyword>
<dbReference type="SMART" id="SM00450">
    <property type="entry name" value="RHOD"/>
    <property type="match status" value="2"/>
</dbReference>
<reference evidence="5 6" key="1">
    <citation type="submission" date="2016-10" db="EMBL/GenBank/DDBJ databases">
        <authorList>
            <person name="de Groot N.N."/>
        </authorList>
    </citation>
    <scope>NUCLEOTIDE SEQUENCE [LARGE SCALE GENOMIC DNA]</scope>
    <source>
        <strain evidence="5 6">CGMCC 1.6133</strain>
    </source>
</reference>
<feature type="chain" id="PRO_5011592030" evidence="3">
    <location>
        <begin position="21"/>
        <end position="318"/>
    </location>
</feature>
<protein>
    <submittedName>
        <fullName evidence="5">Thiosulfate/3-mercaptopyruvate sulfurtransferase</fullName>
    </submittedName>
</protein>
<dbReference type="OrthoDB" id="9781034at2"/>
<dbReference type="InterPro" id="IPR036873">
    <property type="entry name" value="Rhodanese-like_dom_sf"/>
</dbReference>
<dbReference type="InterPro" id="IPR045078">
    <property type="entry name" value="TST/MPST-like"/>
</dbReference>
<dbReference type="Proteomes" id="UP000198525">
    <property type="component" value="Unassembled WGS sequence"/>
</dbReference>
<feature type="domain" description="Rhodanese" evidence="4">
    <location>
        <begin position="37"/>
        <end position="158"/>
    </location>
</feature>
<organism evidence="5 6">
    <name type="scientific">Billgrantia gudaonensis</name>
    <dbReference type="NCBI Taxonomy" id="376427"/>
    <lineage>
        <taxon>Bacteria</taxon>
        <taxon>Pseudomonadati</taxon>
        <taxon>Pseudomonadota</taxon>
        <taxon>Gammaproteobacteria</taxon>
        <taxon>Oceanospirillales</taxon>
        <taxon>Halomonadaceae</taxon>
        <taxon>Billgrantia</taxon>
    </lineage>
</organism>
<evidence type="ECO:0000259" key="4">
    <source>
        <dbReference type="PROSITE" id="PS50206"/>
    </source>
</evidence>
<dbReference type="PANTHER" id="PTHR11364">
    <property type="entry name" value="THIOSULFATE SULFERTANSFERASE"/>
    <property type="match status" value="1"/>
</dbReference>
<keyword evidence="5" id="KW-0670">Pyruvate</keyword>
<accession>A0A1G8W699</accession>
<keyword evidence="3" id="KW-0732">Signal</keyword>
<evidence type="ECO:0000313" key="6">
    <source>
        <dbReference type="Proteomes" id="UP000198525"/>
    </source>
</evidence>
<evidence type="ECO:0000256" key="2">
    <source>
        <dbReference type="ARBA" id="ARBA00022737"/>
    </source>
</evidence>
<dbReference type="InterPro" id="IPR001763">
    <property type="entry name" value="Rhodanese-like_dom"/>
</dbReference>
<gene>
    <name evidence="5" type="ORF">SAMN04487954_107165</name>
</gene>
<keyword evidence="6" id="KW-1185">Reference proteome</keyword>
<keyword evidence="1 5" id="KW-0808">Transferase</keyword>
<feature type="signal peptide" evidence="3">
    <location>
        <begin position="1"/>
        <end position="20"/>
    </location>
</feature>
<dbReference type="CDD" id="cd01448">
    <property type="entry name" value="TST_Repeat_1"/>
    <property type="match status" value="1"/>
</dbReference>